<gene>
    <name evidence="1" type="ORF">HPB48_005880</name>
</gene>
<dbReference type="OMA" id="NIHRTWC"/>
<comment type="caution">
    <text evidence="1">The sequence shown here is derived from an EMBL/GenBank/DDBJ whole genome shotgun (WGS) entry which is preliminary data.</text>
</comment>
<dbReference type="EMBL" id="JABSTR010000008">
    <property type="protein sequence ID" value="KAH9376669.1"/>
    <property type="molecule type" value="Genomic_DNA"/>
</dbReference>
<sequence length="187" mass="19972">MSPAEAISLHEGNLAVEDDTASVALLANGAVNPIKRTVYHLHEAWQRENHGPILDPLTKLQEKLPVYAAKGVDVRIQVDKETGCWAALMTPIMSRTQCLESASEIIFVDSTSSCDTTRCTVTVVLAATSAGAVPVATLVHSSQKTEGYMTAFGLLKSSYPFCFGGRQNPAAFMTDNSAAEKAALLET</sequence>
<organism evidence="1 2">
    <name type="scientific">Haemaphysalis longicornis</name>
    <name type="common">Bush tick</name>
    <dbReference type="NCBI Taxonomy" id="44386"/>
    <lineage>
        <taxon>Eukaryota</taxon>
        <taxon>Metazoa</taxon>
        <taxon>Ecdysozoa</taxon>
        <taxon>Arthropoda</taxon>
        <taxon>Chelicerata</taxon>
        <taxon>Arachnida</taxon>
        <taxon>Acari</taxon>
        <taxon>Parasitiformes</taxon>
        <taxon>Ixodida</taxon>
        <taxon>Ixodoidea</taxon>
        <taxon>Ixodidae</taxon>
        <taxon>Haemaphysalinae</taxon>
        <taxon>Haemaphysalis</taxon>
    </lineage>
</organism>
<proteinExistence type="predicted"/>
<evidence type="ECO:0008006" key="3">
    <source>
        <dbReference type="Google" id="ProtNLM"/>
    </source>
</evidence>
<protein>
    <recommendedName>
        <fullName evidence="3">Transposase</fullName>
    </recommendedName>
</protein>
<dbReference type="PANTHER" id="PTHR35385:SF2">
    <property type="entry name" value="PROTEIN B, PUTATIVE-RELATED"/>
    <property type="match status" value="1"/>
</dbReference>
<accession>A0A9J6GM50</accession>
<dbReference type="VEuPathDB" id="VectorBase:HLOH_052524"/>
<reference evidence="1 2" key="1">
    <citation type="journal article" date="2020" name="Cell">
        <title>Large-Scale Comparative Analyses of Tick Genomes Elucidate Their Genetic Diversity and Vector Capacities.</title>
        <authorList>
            <consortium name="Tick Genome and Microbiome Consortium (TIGMIC)"/>
            <person name="Jia N."/>
            <person name="Wang J."/>
            <person name="Shi W."/>
            <person name="Du L."/>
            <person name="Sun Y."/>
            <person name="Zhan W."/>
            <person name="Jiang J.F."/>
            <person name="Wang Q."/>
            <person name="Zhang B."/>
            <person name="Ji P."/>
            <person name="Bell-Sakyi L."/>
            <person name="Cui X.M."/>
            <person name="Yuan T.T."/>
            <person name="Jiang B.G."/>
            <person name="Yang W.F."/>
            <person name="Lam T.T."/>
            <person name="Chang Q.C."/>
            <person name="Ding S.J."/>
            <person name="Wang X.J."/>
            <person name="Zhu J.G."/>
            <person name="Ruan X.D."/>
            <person name="Zhao L."/>
            <person name="Wei J.T."/>
            <person name="Ye R.Z."/>
            <person name="Que T.C."/>
            <person name="Du C.H."/>
            <person name="Zhou Y.H."/>
            <person name="Cheng J.X."/>
            <person name="Dai P.F."/>
            <person name="Guo W.B."/>
            <person name="Han X.H."/>
            <person name="Huang E.J."/>
            <person name="Li L.F."/>
            <person name="Wei W."/>
            <person name="Gao Y.C."/>
            <person name="Liu J.Z."/>
            <person name="Shao H.Z."/>
            <person name="Wang X."/>
            <person name="Wang C.C."/>
            <person name="Yang T.C."/>
            <person name="Huo Q.B."/>
            <person name="Li W."/>
            <person name="Chen H.Y."/>
            <person name="Chen S.E."/>
            <person name="Zhou L.G."/>
            <person name="Ni X.B."/>
            <person name="Tian J.H."/>
            <person name="Sheng Y."/>
            <person name="Liu T."/>
            <person name="Pan Y.S."/>
            <person name="Xia L.Y."/>
            <person name="Li J."/>
            <person name="Zhao F."/>
            <person name="Cao W.C."/>
        </authorList>
    </citation>
    <scope>NUCLEOTIDE SEQUENCE [LARGE SCALE GENOMIC DNA]</scope>
    <source>
        <strain evidence="1">HaeL-2018</strain>
    </source>
</reference>
<keyword evidence="2" id="KW-1185">Reference proteome</keyword>
<dbReference type="AlphaFoldDB" id="A0A9J6GM50"/>
<name>A0A9J6GM50_HAELO</name>
<evidence type="ECO:0000313" key="1">
    <source>
        <dbReference type="EMBL" id="KAH9376669.1"/>
    </source>
</evidence>
<dbReference type="OrthoDB" id="6512351at2759"/>
<evidence type="ECO:0000313" key="2">
    <source>
        <dbReference type="Proteomes" id="UP000821853"/>
    </source>
</evidence>
<dbReference type="PANTHER" id="PTHR35385">
    <property type="entry name" value="PROTEIN B, PUTATIVE-RELATED-RELATED"/>
    <property type="match status" value="1"/>
</dbReference>
<dbReference type="Proteomes" id="UP000821853">
    <property type="component" value="Unassembled WGS sequence"/>
</dbReference>